<dbReference type="AlphaFoldDB" id="A0A0T5P503"/>
<evidence type="ECO:0000256" key="1">
    <source>
        <dbReference type="ARBA" id="ARBA00022679"/>
    </source>
</evidence>
<dbReference type="Pfam" id="PF02515">
    <property type="entry name" value="CoA_transf_3"/>
    <property type="match status" value="1"/>
</dbReference>
<dbReference type="STRING" id="540747.SAMN04488031_109169"/>
<dbReference type="InterPro" id="IPR023606">
    <property type="entry name" value="CoA-Trfase_III_dom_1_sf"/>
</dbReference>
<dbReference type="PATRIC" id="fig|540747.5.peg.1771"/>
<evidence type="ECO:0000313" key="2">
    <source>
        <dbReference type="EMBL" id="KRS16113.1"/>
    </source>
</evidence>
<reference evidence="2 4" key="1">
    <citation type="submission" date="2015-04" db="EMBL/GenBank/DDBJ databases">
        <title>The draft genome sequence of Roseovarius indicus B108T.</title>
        <authorList>
            <person name="Li G."/>
            <person name="Lai Q."/>
            <person name="Shao Z."/>
            <person name="Yan P."/>
        </authorList>
    </citation>
    <scope>NUCLEOTIDE SEQUENCE [LARGE SCALE GENOMIC DNA]</scope>
    <source>
        <strain evidence="2 4">B108</strain>
    </source>
</reference>
<dbReference type="Gene3D" id="3.40.50.10540">
    <property type="entry name" value="Crotonobetainyl-coa:carnitine coa-transferase, domain 1"/>
    <property type="match status" value="1"/>
</dbReference>
<dbReference type="KEGG" id="rid:RIdsm_00729"/>
<dbReference type="Gene3D" id="3.30.1540.10">
    <property type="entry name" value="formyl-coa transferase, domain 3"/>
    <property type="match status" value="1"/>
</dbReference>
<dbReference type="Proteomes" id="UP000051401">
    <property type="component" value="Unassembled WGS sequence"/>
</dbReference>
<dbReference type="Proteomes" id="UP000325785">
    <property type="component" value="Chromosome"/>
</dbReference>
<reference evidence="3 5" key="2">
    <citation type="submission" date="2018-08" db="EMBL/GenBank/DDBJ databases">
        <title>Genetic Globetrotter - A new plasmid hitch-hiking vast phylogenetic and geographic distances.</title>
        <authorList>
            <person name="Vollmers J."/>
            <person name="Petersen J."/>
        </authorList>
    </citation>
    <scope>NUCLEOTIDE SEQUENCE [LARGE SCALE GENOMIC DNA]</scope>
    <source>
        <strain evidence="3 5">DSM 26383</strain>
    </source>
</reference>
<dbReference type="GO" id="GO:0033608">
    <property type="term" value="F:formyl-CoA transferase activity"/>
    <property type="evidence" value="ECO:0007669"/>
    <property type="project" value="UniProtKB-EC"/>
</dbReference>
<sequence length="402" mass="43372">MSLQGTQVIDLTRIISGPFCTQLLADFGADVIKIETPSGDPLRGQGKGKNGLSWYFASYNRNKRSVALDLRSEAGLEVLREMIKGADVLVENYRAGVLAKMGLSDDELKELNPKLVVCHISGFGADGPYAQRPSFDFIAQAMSGFMSVNGNRDDDPQRSGLPISDLVAGLYAALGVSATLAGTRREDRTFQSVDVGLTDSLISLLSYMASDTLVAGKPPERSGNDHPLVAPYGLFQTADTPIAIAPSNDMIFARLLKVLGREELLNDPRFDTNDKRMADRSAIRAEIEPIFLTDSCANWIDRLNEGGVPAGPVMSVPDVFEDPQVKHREMVVEVPHGEHGNVRMLGFPVKVKPDGCEMRHPAPELGEHGNAVLRALGYSAERIAELRASGVLAGGTETVRGA</sequence>
<dbReference type="InterPro" id="IPR050483">
    <property type="entry name" value="CoA-transferase_III_domain"/>
</dbReference>
<dbReference type="SUPFAM" id="SSF89796">
    <property type="entry name" value="CoA-transferase family III (CaiB/BaiF)"/>
    <property type="match status" value="1"/>
</dbReference>
<name>A0A0T5P503_9RHOB</name>
<dbReference type="OrthoDB" id="7208981at2"/>
<dbReference type="EMBL" id="CP031598">
    <property type="protein sequence ID" value="QEW24945.1"/>
    <property type="molecule type" value="Genomic_DNA"/>
</dbReference>
<evidence type="ECO:0000313" key="4">
    <source>
        <dbReference type="Proteomes" id="UP000051401"/>
    </source>
</evidence>
<protein>
    <submittedName>
        <fullName evidence="2">Carnitine dehydratase</fullName>
    </submittedName>
    <submittedName>
        <fullName evidence="3">Formyl-coenzyme A transferase</fullName>
        <ecNumber evidence="3">2.8.3.16</ecNumber>
    </submittedName>
</protein>
<dbReference type="EMBL" id="LAXI01000016">
    <property type="protein sequence ID" value="KRS16113.1"/>
    <property type="molecule type" value="Genomic_DNA"/>
</dbReference>
<keyword evidence="1 3" id="KW-0808">Transferase</keyword>
<accession>A0A0T5P503</accession>
<dbReference type="PANTHER" id="PTHR48207">
    <property type="entry name" value="SUCCINATE--HYDROXYMETHYLGLUTARATE COA-TRANSFERASE"/>
    <property type="match status" value="1"/>
</dbReference>
<dbReference type="PANTHER" id="PTHR48207:SF3">
    <property type="entry name" value="SUCCINATE--HYDROXYMETHYLGLUTARATE COA-TRANSFERASE"/>
    <property type="match status" value="1"/>
</dbReference>
<gene>
    <name evidence="3" type="primary">frc_1</name>
    <name evidence="3" type="ORF">RIdsm_00729</name>
    <name evidence="2" type="ORF">XM52_20075</name>
</gene>
<evidence type="ECO:0000313" key="3">
    <source>
        <dbReference type="EMBL" id="QEW24945.1"/>
    </source>
</evidence>
<dbReference type="InterPro" id="IPR044855">
    <property type="entry name" value="CoA-Trfase_III_dom3_sf"/>
</dbReference>
<dbReference type="InterPro" id="IPR003673">
    <property type="entry name" value="CoA-Trfase_fam_III"/>
</dbReference>
<dbReference type="RefSeq" id="WP_057818873.1">
    <property type="nucleotide sequence ID" value="NZ_CP031598.1"/>
</dbReference>
<keyword evidence="4" id="KW-1185">Reference proteome</keyword>
<evidence type="ECO:0000313" key="5">
    <source>
        <dbReference type="Proteomes" id="UP000325785"/>
    </source>
</evidence>
<dbReference type="EC" id="2.8.3.16" evidence="3"/>
<organism evidence="2 4">
    <name type="scientific">Roseovarius indicus</name>
    <dbReference type="NCBI Taxonomy" id="540747"/>
    <lineage>
        <taxon>Bacteria</taxon>
        <taxon>Pseudomonadati</taxon>
        <taxon>Pseudomonadota</taxon>
        <taxon>Alphaproteobacteria</taxon>
        <taxon>Rhodobacterales</taxon>
        <taxon>Roseobacteraceae</taxon>
        <taxon>Roseovarius</taxon>
    </lineage>
</organism>
<proteinExistence type="predicted"/>